<evidence type="ECO:0000256" key="4">
    <source>
        <dbReference type="ARBA" id="ARBA00012744"/>
    </source>
</evidence>
<gene>
    <name evidence="14" type="ORF">K466DRAFT_588896</name>
</gene>
<dbReference type="InterPro" id="IPR013783">
    <property type="entry name" value="Ig-like_fold"/>
</dbReference>
<evidence type="ECO:0000256" key="11">
    <source>
        <dbReference type="SAM" id="MobiDB-lite"/>
    </source>
</evidence>
<proteinExistence type="inferred from homology"/>
<evidence type="ECO:0000256" key="10">
    <source>
        <dbReference type="ARBA" id="ARBA00023326"/>
    </source>
</evidence>
<dbReference type="AlphaFoldDB" id="A0A5C3P4A9"/>
<evidence type="ECO:0000256" key="12">
    <source>
        <dbReference type="SAM" id="SignalP"/>
    </source>
</evidence>
<dbReference type="PRINTS" id="PR00133">
    <property type="entry name" value="GLHYDRLASE3"/>
</dbReference>
<evidence type="ECO:0000256" key="7">
    <source>
        <dbReference type="ARBA" id="ARBA00023180"/>
    </source>
</evidence>
<dbReference type="Pfam" id="PF00933">
    <property type="entry name" value="Glyco_hydro_3"/>
    <property type="match status" value="1"/>
</dbReference>
<dbReference type="FunFam" id="3.20.20.300:FF:000002">
    <property type="entry name" value="Probable beta-glucosidase"/>
    <property type="match status" value="1"/>
</dbReference>
<dbReference type="InterPro" id="IPR050288">
    <property type="entry name" value="Cellulose_deg_GH3"/>
</dbReference>
<comment type="similarity">
    <text evidence="3">Belongs to the glycosyl hydrolase 3 family.</text>
</comment>
<dbReference type="InterPro" id="IPR036962">
    <property type="entry name" value="Glyco_hydro_3_N_sf"/>
</dbReference>
<keyword evidence="12" id="KW-0732">Signal</keyword>
<keyword evidence="9" id="KW-0326">Glycosidase</keyword>
<dbReference type="InterPro" id="IPR002772">
    <property type="entry name" value="Glyco_hydro_3_C"/>
</dbReference>
<dbReference type="Gene3D" id="3.40.50.1700">
    <property type="entry name" value="Glycoside hydrolase family 3 C-terminal domain"/>
    <property type="match status" value="1"/>
</dbReference>
<dbReference type="SUPFAM" id="SSF51445">
    <property type="entry name" value="(Trans)glycosidases"/>
    <property type="match status" value="1"/>
</dbReference>
<dbReference type="GO" id="GO:0008422">
    <property type="term" value="F:beta-glucosidase activity"/>
    <property type="evidence" value="ECO:0007669"/>
    <property type="project" value="UniProtKB-EC"/>
</dbReference>
<dbReference type="FunFam" id="3.40.50.1700:FF:000003">
    <property type="entry name" value="Probable beta-glucosidase"/>
    <property type="match status" value="1"/>
</dbReference>
<dbReference type="EMBL" id="ML211313">
    <property type="protein sequence ID" value="TFK84486.1"/>
    <property type="molecule type" value="Genomic_DNA"/>
</dbReference>
<feature type="domain" description="Fibronectin type III-like" evidence="13">
    <location>
        <begin position="827"/>
        <end position="896"/>
    </location>
</feature>
<comment type="pathway">
    <text evidence="2">Glycan metabolism; cellulose degradation.</text>
</comment>
<accession>A0A5C3P4A9</accession>
<dbReference type="EC" id="3.2.1.21" evidence="4"/>
<evidence type="ECO:0000256" key="9">
    <source>
        <dbReference type="ARBA" id="ARBA00023295"/>
    </source>
</evidence>
<evidence type="ECO:0000256" key="5">
    <source>
        <dbReference type="ARBA" id="ARBA00022801"/>
    </source>
</evidence>
<keyword evidence="10" id="KW-0624">Polysaccharide degradation</keyword>
<evidence type="ECO:0000256" key="8">
    <source>
        <dbReference type="ARBA" id="ARBA00023277"/>
    </source>
</evidence>
<sequence length="907" mass="96131">MALLSTRLSALCALLLLAVSSDAQTPSSSQLSFSFSEASSILTSESLSSVLSTASASVSTASSVLSSEAASSAAPSTVSSAVSSALSTVSSVASESASASVSTPSSAVTSVATSAAATTASSAPATETTLSTLPISSYPFSSFPVPSASPIPGTFPSTSPKSPPPPGSDLIPDFAPAWSKAHSQAKKLIWGWSVEQKVNVSTGVFWMKGLCVGNIAAVGDFPGLCLEDSPLGVRDTDFVTAFPAGITVASTWNRTLLRQRGQAMGAEFKGKGVHVALGPMMNMGRIAQGGRNWEGFGADPYLTGESAYETVLGLQQSGVQACAKHYINNEQEHKRDHESSHVDDRTEHEIYLHPFMRSVQAGVASVMCSYNQINASWACENDRTLNQILKGEVGFQGYVQSDWGAHHSTLAAVNGLDMSMPGDITLGSGTTWWGPNLTAFVENGTIAESRLTDMAERIVAAWYLLDQDKNYPNVSFNAFAQNDPATNQHVDVQDDHYKVVREIGAAGTVLLKNIGNALPLGKPRSLAIIGNDAGPSSRGPNGYGDRAGDDGTLAMGWGSGTTNFPYLIDPLEALQQRARQDKASVSWYLNNFEVASAAATAIDQDVALVFVNADSGEGYLTVDGNEGDRKNLTLWGNADNLIKAVAQANPNTIVVVHSVGPAIVEAWIENPNVTAVLWASLPGQESGNSIVDVLYGEVNPSGRLPYTIAKSPADYSAQLITGGTANDILLIEYTEGLNIDYRHFDANNIEPRFPFGFGLSYTNFSYSDLKVRAVHHADHTSAALETAWAKGKASPNVEGGSTAIWLHRPAFEVSFKVTNTGKVKGGEIPQLYLHFPESAGEPPSVLRGFSDVLLRPHQSETVTLTLSRYDLSLWDAAAQGWRKPEGKFTFSVGASSRDFRLKGTVPL</sequence>
<evidence type="ECO:0000259" key="13">
    <source>
        <dbReference type="SMART" id="SM01217"/>
    </source>
</evidence>
<reference evidence="14 15" key="1">
    <citation type="journal article" date="2019" name="Nat. Ecol. Evol.">
        <title>Megaphylogeny resolves global patterns of mushroom evolution.</title>
        <authorList>
            <person name="Varga T."/>
            <person name="Krizsan K."/>
            <person name="Foldi C."/>
            <person name="Dima B."/>
            <person name="Sanchez-Garcia M."/>
            <person name="Sanchez-Ramirez S."/>
            <person name="Szollosi G.J."/>
            <person name="Szarkandi J.G."/>
            <person name="Papp V."/>
            <person name="Albert L."/>
            <person name="Andreopoulos W."/>
            <person name="Angelini C."/>
            <person name="Antonin V."/>
            <person name="Barry K.W."/>
            <person name="Bougher N.L."/>
            <person name="Buchanan P."/>
            <person name="Buyck B."/>
            <person name="Bense V."/>
            <person name="Catcheside P."/>
            <person name="Chovatia M."/>
            <person name="Cooper J."/>
            <person name="Damon W."/>
            <person name="Desjardin D."/>
            <person name="Finy P."/>
            <person name="Geml J."/>
            <person name="Haridas S."/>
            <person name="Hughes K."/>
            <person name="Justo A."/>
            <person name="Karasinski D."/>
            <person name="Kautmanova I."/>
            <person name="Kiss B."/>
            <person name="Kocsube S."/>
            <person name="Kotiranta H."/>
            <person name="LaButti K.M."/>
            <person name="Lechner B.E."/>
            <person name="Liimatainen K."/>
            <person name="Lipzen A."/>
            <person name="Lukacs Z."/>
            <person name="Mihaltcheva S."/>
            <person name="Morgado L.N."/>
            <person name="Niskanen T."/>
            <person name="Noordeloos M.E."/>
            <person name="Ohm R.A."/>
            <person name="Ortiz-Santana B."/>
            <person name="Ovrebo C."/>
            <person name="Racz N."/>
            <person name="Riley R."/>
            <person name="Savchenko A."/>
            <person name="Shiryaev A."/>
            <person name="Soop K."/>
            <person name="Spirin V."/>
            <person name="Szebenyi C."/>
            <person name="Tomsovsky M."/>
            <person name="Tulloss R.E."/>
            <person name="Uehling J."/>
            <person name="Grigoriev I.V."/>
            <person name="Vagvolgyi C."/>
            <person name="Papp T."/>
            <person name="Martin F.M."/>
            <person name="Miettinen O."/>
            <person name="Hibbett D.S."/>
            <person name="Nagy L.G."/>
        </authorList>
    </citation>
    <scope>NUCLEOTIDE SEQUENCE [LARGE SCALE GENOMIC DNA]</scope>
    <source>
        <strain evidence="14 15">HHB13444</strain>
    </source>
</reference>
<evidence type="ECO:0000256" key="2">
    <source>
        <dbReference type="ARBA" id="ARBA00004987"/>
    </source>
</evidence>
<feature type="signal peptide" evidence="12">
    <location>
        <begin position="1"/>
        <end position="23"/>
    </location>
</feature>
<feature type="chain" id="PRO_5022674744" description="beta-glucosidase" evidence="12">
    <location>
        <begin position="24"/>
        <end position="907"/>
    </location>
</feature>
<keyword evidence="7" id="KW-0325">Glycoprotein</keyword>
<evidence type="ECO:0000256" key="6">
    <source>
        <dbReference type="ARBA" id="ARBA00023001"/>
    </source>
</evidence>
<feature type="region of interest" description="Disordered" evidence="11">
    <location>
        <begin position="151"/>
        <end position="174"/>
    </location>
</feature>
<dbReference type="Gene3D" id="2.60.40.10">
    <property type="entry name" value="Immunoglobulins"/>
    <property type="match status" value="1"/>
</dbReference>
<evidence type="ECO:0000313" key="14">
    <source>
        <dbReference type="EMBL" id="TFK84486.1"/>
    </source>
</evidence>
<evidence type="ECO:0000256" key="3">
    <source>
        <dbReference type="ARBA" id="ARBA00005336"/>
    </source>
</evidence>
<protein>
    <recommendedName>
        <fullName evidence="4">beta-glucosidase</fullName>
        <ecNumber evidence="4">3.2.1.21</ecNumber>
    </recommendedName>
</protein>
<dbReference type="GO" id="GO:0030245">
    <property type="term" value="P:cellulose catabolic process"/>
    <property type="evidence" value="ECO:0007669"/>
    <property type="project" value="UniProtKB-KW"/>
</dbReference>
<dbReference type="InterPro" id="IPR001764">
    <property type="entry name" value="Glyco_hydro_3_N"/>
</dbReference>
<organism evidence="14 15">
    <name type="scientific">Polyporus arcularius HHB13444</name>
    <dbReference type="NCBI Taxonomy" id="1314778"/>
    <lineage>
        <taxon>Eukaryota</taxon>
        <taxon>Fungi</taxon>
        <taxon>Dikarya</taxon>
        <taxon>Basidiomycota</taxon>
        <taxon>Agaricomycotina</taxon>
        <taxon>Agaricomycetes</taxon>
        <taxon>Polyporales</taxon>
        <taxon>Polyporaceae</taxon>
        <taxon>Polyporus</taxon>
    </lineage>
</organism>
<dbReference type="Pfam" id="PF01915">
    <property type="entry name" value="Glyco_hydro_3_C"/>
    <property type="match status" value="1"/>
</dbReference>
<dbReference type="Proteomes" id="UP000308197">
    <property type="component" value="Unassembled WGS sequence"/>
</dbReference>
<dbReference type="InParanoid" id="A0A5C3P4A9"/>
<dbReference type="PANTHER" id="PTHR42715:SF2">
    <property type="entry name" value="BETA-GLUCOSIDASE F-RELATED"/>
    <property type="match status" value="1"/>
</dbReference>
<dbReference type="SMART" id="SM01217">
    <property type="entry name" value="Fn3_like"/>
    <property type="match status" value="1"/>
</dbReference>
<dbReference type="PANTHER" id="PTHR42715">
    <property type="entry name" value="BETA-GLUCOSIDASE"/>
    <property type="match status" value="1"/>
</dbReference>
<dbReference type="InterPro" id="IPR017853">
    <property type="entry name" value="GH"/>
</dbReference>
<evidence type="ECO:0000256" key="1">
    <source>
        <dbReference type="ARBA" id="ARBA00000448"/>
    </source>
</evidence>
<dbReference type="SUPFAM" id="SSF52279">
    <property type="entry name" value="Beta-D-glucan exohydrolase, C-terminal domain"/>
    <property type="match status" value="1"/>
</dbReference>
<keyword evidence="8" id="KW-0119">Carbohydrate metabolism</keyword>
<feature type="compositionally biased region" description="Low complexity" evidence="11">
    <location>
        <begin position="151"/>
        <end position="160"/>
    </location>
</feature>
<name>A0A5C3P4A9_9APHY</name>
<dbReference type="Pfam" id="PF14310">
    <property type="entry name" value="Fn3-like"/>
    <property type="match status" value="1"/>
</dbReference>
<evidence type="ECO:0000313" key="15">
    <source>
        <dbReference type="Proteomes" id="UP000308197"/>
    </source>
</evidence>
<dbReference type="STRING" id="1314778.A0A5C3P4A9"/>
<keyword evidence="15" id="KW-1185">Reference proteome</keyword>
<dbReference type="Gene3D" id="3.20.20.300">
    <property type="entry name" value="Glycoside hydrolase, family 3, N-terminal domain"/>
    <property type="match status" value="1"/>
</dbReference>
<keyword evidence="6" id="KW-0136">Cellulose degradation</keyword>
<comment type="catalytic activity">
    <reaction evidence="1">
        <text>Hydrolysis of terminal, non-reducing beta-D-glucosyl residues with release of beta-D-glucose.</text>
        <dbReference type="EC" id="3.2.1.21"/>
    </reaction>
</comment>
<dbReference type="InterPro" id="IPR036881">
    <property type="entry name" value="Glyco_hydro_3_C_sf"/>
</dbReference>
<keyword evidence="5 14" id="KW-0378">Hydrolase</keyword>
<dbReference type="InterPro" id="IPR026891">
    <property type="entry name" value="Fn3-like"/>
</dbReference>